<dbReference type="EMBL" id="JAKTTI010000011">
    <property type="protein sequence ID" value="MCH1625545.1"/>
    <property type="molecule type" value="Genomic_DNA"/>
</dbReference>
<dbReference type="AlphaFoldDB" id="A0AAW5DY03"/>
<feature type="signal peptide" evidence="2">
    <location>
        <begin position="1"/>
        <end position="20"/>
    </location>
</feature>
<name>A0AAW5DY03_9BACI</name>
<feature type="region of interest" description="Disordered" evidence="1">
    <location>
        <begin position="186"/>
        <end position="226"/>
    </location>
</feature>
<evidence type="ECO:0000313" key="3">
    <source>
        <dbReference type="EMBL" id="MCH1625545.1"/>
    </source>
</evidence>
<proteinExistence type="predicted"/>
<feature type="compositionally biased region" description="Acidic residues" evidence="1">
    <location>
        <begin position="194"/>
        <end position="203"/>
    </location>
</feature>
<gene>
    <name evidence="3" type="ORF">MJG50_09410</name>
</gene>
<protein>
    <submittedName>
        <fullName evidence="3">YhcN/YlaJ family sporulation lipoprotein</fullName>
    </submittedName>
</protein>
<comment type="caution">
    <text evidence="3">The sequence shown here is derived from an EMBL/GenBank/DDBJ whole genome shotgun (WGS) entry which is preliminary data.</text>
</comment>
<sequence>MKKYMIITGLCVLTALSGCANTGEKSKSSIYEKSGNTINIADRTDLYNDGKNHKNQNADFGYVRHQKSPIAGDTKVYDTMPTLDREKVADLISKISTQMPNVHDAATLVTDEEVLIAYQTDSEDRFQTAEQVKLSAMSVVPRFYHVYVSDDPAMIKEIERFAPLKTTNRNVDQIITSTIQRMLKSPQGKKVNDIEDANGEDENGINPQYQRDMEDLPDRFKNPNTK</sequence>
<keyword evidence="4" id="KW-1185">Reference proteome</keyword>
<keyword evidence="3" id="KW-0449">Lipoprotein</keyword>
<keyword evidence="2" id="KW-0732">Signal</keyword>
<evidence type="ECO:0000256" key="1">
    <source>
        <dbReference type="SAM" id="MobiDB-lite"/>
    </source>
</evidence>
<organism evidence="3 4">
    <name type="scientific">Fredinandcohnia quinoae</name>
    <dbReference type="NCBI Taxonomy" id="2918902"/>
    <lineage>
        <taxon>Bacteria</taxon>
        <taxon>Bacillati</taxon>
        <taxon>Bacillota</taxon>
        <taxon>Bacilli</taxon>
        <taxon>Bacillales</taxon>
        <taxon>Bacillaceae</taxon>
        <taxon>Fredinandcohnia</taxon>
    </lineage>
</organism>
<feature type="chain" id="PRO_5043599302" evidence="2">
    <location>
        <begin position="21"/>
        <end position="226"/>
    </location>
</feature>
<feature type="compositionally biased region" description="Basic and acidic residues" evidence="1">
    <location>
        <begin position="211"/>
        <end position="226"/>
    </location>
</feature>
<accession>A0AAW5DY03</accession>
<dbReference type="Proteomes" id="UP001431131">
    <property type="component" value="Unassembled WGS sequence"/>
</dbReference>
<dbReference type="InterPro" id="IPR019076">
    <property type="entry name" value="Spore_lipoprot_YhcN/YlaJ-like"/>
</dbReference>
<dbReference type="Pfam" id="PF09580">
    <property type="entry name" value="Spore_YhcN_YlaJ"/>
    <property type="match status" value="1"/>
</dbReference>
<evidence type="ECO:0000313" key="4">
    <source>
        <dbReference type="Proteomes" id="UP001431131"/>
    </source>
</evidence>
<reference evidence="3" key="1">
    <citation type="submission" date="2022-02" db="EMBL/GenBank/DDBJ databases">
        <title>Fredinandcohnia quinoae sp. nov. isolated from Chenopodium quinoa seeds.</title>
        <authorList>
            <person name="Saati-Santamaria Z."/>
            <person name="Flores-Felix J.D."/>
            <person name="Igual J.M."/>
            <person name="Velazquez E."/>
            <person name="Garcia-Fraile P."/>
            <person name="Martinez-Molina E."/>
        </authorList>
    </citation>
    <scope>NUCLEOTIDE SEQUENCE</scope>
    <source>
        <strain evidence="3">SECRCQ15</strain>
    </source>
</reference>
<dbReference type="RefSeq" id="WP_240255114.1">
    <property type="nucleotide sequence ID" value="NZ_JAKTTI010000011.1"/>
</dbReference>
<evidence type="ECO:0000256" key="2">
    <source>
        <dbReference type="SAM" id="SignalP"/>
    </source>
</evidence>
<dbReference type="PROSITE" id="PS51257">
    <property type="entry name" value="PROKAR_LIPOPROTEIN"/>
    <property type="match status" value="1"/>
</dbReference>